<feature type="region of interest" description="Disordered" evidence="1">
    <location>
        <begin position="1"/>
        <end position="30"/>
    </location>
</feature>
<evidence type="ECO:0000313" key="3">
    <source>
        <dbReference type="Proteomes" id="UP001519293"/>
    </source>
</evidence>
<evidence type="ECO:0008006" key="4">
    <source>
        <dbReference type="Google" id="ProtNLM"/>
    </source>
</evidence>
<accession>A0ABS4RIM2</accession>
<name>A0ABS4RIM2_9BACI</name>
<keyword evidence="3" id="KW-1185">Reference proteome</keyword>
<sequence length="30" mass="3446">MESLETNKELKDKGKQPDPKQDVESKVTNE</sequence>
<dbReference type="Proteomes" id="UP001519293">
    <property type="component" value="Unassembled WGS sequence"/>
</dbReference>
<dbReference type="EMBL" id="JAGIKZ010000026">
    <property type="protein sequence ID" value="MBP2242754.1"/>
    <property type="molecule type" value="Genomic_DNA"/>
</dbReference>
<comment type="caution">
    <text evidence="2">The sequence shown here is derived from an EMBL/GenBank/DDBJ whole genome shotgun (WGS) entry which is preliminary data.</text>
</comment>
<reference evidence="2 3" key="1">
    <citation type="submission" date="2021-03" db="EMBL/GenBank/DDBJ databases">
        <title>Genomic Encyclopedia of Type Strains, Phase IV (KMG-IV): sequencing the most valuable type-strain genomes for metagenomic binning, comparative biology and taxonomic classification.</title>
        <authorList>
            <person name="Goeker M."/>
        </authorList>
    </citation>
    <scope>NUCLEOTIDE SEQUENCE [LARGE SCALE GENOMIC DNA]</scope>
    <source>
        <strain evidence="2 3">DSM 26675</strain>
    </source>
</reference>
<organism evidence="2 3">
    <name type="scientific">Cytobacillus eiseniae</name>
    <dbReference type="NCBI Taxonomy" id="762947"/>
    <lineage>
        <taxon>Bacteria</taxon>
        <taxon>Bacillati</taxon>
        <taxon>Bacillota</taxon>
        <taxon>Bacilli</taxon>
        <taxon>Bacillales</taxon>
        <taxon>Bacillaceae</taxon>
        <taxon>Cytobacillus</taxon>
    </lineage>
</organism>
<evidence type="ECO:0000256" key="1">
    <source>
        <dbReference type="SAM" id="MobiDB-lite"/>
    </source>
</evidence>
<protein>
    <recommendedName>
        <fullName evidence="4">3-methyladenine DNA glycosylase</fullName>
    </recommendedName>
</protein>
<evidence type="ECO:0000313" key="2">
    <source>
        <dbReference type="EMBL" id="MBP2242754.1"/>
    </source>
</evidence>
<proteinExistence type="predicted"/>
<gene>
    <name evidence="2" type="ORF">J2Z40_003334</name>
</gene>